<dbReference type="InterPro" id="IPR009056">
    <property type="entry name" value="Cyt_c-like_dom"/>
</dbReference>
<organism evidence="6 7">
    <name type="scientific">Polyangium fumosum</name>
    <dbReference type="NCBI Taxonomy" id="889272"/>
    <lineage>
        <taxon>Bacteria</taxon>
        <taxon>Pseudomonadati</taxon>
        <taxon>Myxococcota</taxon>
        <taxon>Polyangia</taxon>
        <taxon>Polyangiales</taxon>
        <taxon>Polyangiaceae</taxon>
        <taxon>Polyangium</taxon>
    </lineage>
</organism>
<feature type="signal peptide" evidence="4">
    <location>
        <begin position="1"/>
        <end position="27"/>
    </location>
</feature>
<evidence type="ECO:0000313" key="7">
    <source>
        <dbReference type="Proteomes" id="UP000309215"/>
    </source>
</evidence>
<sequence>MKPKQQYFRAIAIGLGALAVAASAVSAGCVEAPSGLAPGPTGGGAEDGGPSDGGGLPVVSGRALFESMQADLMSACGLCHDVAGLADTPFLAGPDRYQSFASWPGIVSTDPTHSLLLTYAMTGKGHSGTNLDSPALKETLLPKVKAWLAQEAKNFSEPPPQAGPHITPFVPIMGFNAIYLGALGPEFEGMAVTFQADVLAETTLELTNIELHPTSKTGLKIVHPLWVVHPLGKDPNPDPVDSFSNVDTIYQVGESGPLGPGTLILVNWSTDAKLSLAFELIEKYEPASPDAGDGGPTGGCKDVPSFEANARQQLTTCLNCHGGGNGQAVAAVDMTALQSDSAKACGQIRNRVNPNDPPASQLFITTNPGGNAAHPFKFGGQGGAFNTFRDNVSIWIAAEK</sequence>
<dbReference type="OrthoDB" id="5488349at2"/>
<keyword evidence="2 3" id="KW-0408">Iron</keyword>
<dbReference type="PROSITE" id="PS51007">
    <property type="entry name" value="CYTC"/>
    <property type="match status" value="1"/>
</dbReference>
<dbReference type="PROSITE" id="PS51257">
    <property type="entry name" value="PROKAR_LIPOPROTEIN"/>
    <property type="match status" value="1"/>
</dbReference>
<protein>
    <recommendedName>
        <fullName evidence="5">Cytochrome c domain-containing protein</fullName>
    </recommendedName>
</protein>
<evidence type="ECO:0000313" key="6">
    <source>
        <dbReference type="EMBL" id="TKD06587.1"/>
    </source>
</evidence>
<feature type="domain" description="Cytochrome c" evidence="5">
    <location>
        <begin position="56"/>
        <end position="152"/>
    </location>
</feature>
<evidence type="ECO:0000256" key="3">
    <source>
        <dbReference type="PROSITE-ProRule" id="PRU00433"/>
    </source>
</evidence>
<proteinExistence type="predicted"/>
<dbReference type="RefSeq" id="WP_136930438.1">
    <property type="nucleotide sequence ID" value="NZ_SSMQ01000018.1"/>
</dbReference>
<evidence type="ECO:0000256" key="2">
    <source>
        <dbReference type="ARBA" id="ARBA00023004"/>
    </source>
</evidence>
<keyword evidence="4" id="KW-0732">Signal</keyword>
<dbReference type="AlphaFoldDB" id="A0A4U1JB42"/>
<keyword evidence="1 3" id="KW-0479">Metal-binding</keyword>
<name>A0A4U1JB42_9BACT</name>
<feature type="chain" id="PRO_5021019919" description="Cytochrome c domain-containing protein" evidence="4">
    <location>
        <begin position="28"/>
        <end position="400"/>
    </location>
</feature>
<dbReference type="Proteomes" id="UP000309215">
    <property type="component" value="Unassembled WGS sequence"/>
</dbReference>
<evidence type="ECO:0000259" key="5">
    <source>
        <dbReference type="PROSITE" id="PS51007"/>
    </source>
</evidence>
<evidence type="ECO:0000256" key="1">
    <source>
        <dbReference type="ARBA" id="ARBA00022723"/>
    </source>
</evidence>
<comment type="caution">
    <text evidence="6">The sequence shown here is derived from an EMBL/GenBank/DDBJ whole genome shotgun (WGS) entry which is preliminary data.</text>
</comment>
<dbReference type="GO" id="GO:0020037">
    <property type="term" value="F:heme binding"/>
    <property type="evidence" value="ECO:0007669"/>
    <property type="project" value="InterPro"/>
</dbReference>
<dbReference type="GO" id="GO:0046872">
    <property type="term" value="F:metal ion binding"/>
    <property type="evidence" value="ECO:0007669"/>
    <property type="project" value="UniProtKB-KW"/>
</dbReference>
<keyword evidence="3" id="KW-0349">Heme</keyword>
<evidence type="ECO:0000256" key="4">
    <source>
        <dbReference type="SAM" id="SignalP"/>
    </source>
</evidence>
<accession>A0A4U1JB42</accession>
<dbReference type="EMBL" id="SSMQ01000018">
    <property type="protein sequence ID" value="TKD06587.1"/>
    <property type="molecule type" value="Genomic_DNA"/>
</dbReference>
<dbReference type="GO" id="GO:0009055">
    <property type="term" value="F:electron transfer activity"/>
    <property type="evidence" value="ECO:0007669"/>
    <property type="project" value="InterPro"/>
</dbReference>
<gene>
    <name evidence="6" type="ORF">E8A74_18950</name>
</gene>
<keyword evidence="7" id="KW-1185">Reference proteome</keyword>
<reference evidence="6 7" key="1">
    <citation type="submission" date="2019-04" db="EMBL/GenBank/DDBJ databases">
        <authorList>
            <person name="Li Y."/>
            <person name="Wang J."/>
        </authorList>
    </citation>
    <scope>NUCLEOTIDE SEQUENCE [LARGE SCALE GENOMIC DNA]</scope>
    <source>
        <strain evidence="6 7">DSM 14668</strain>
    </source>
</reference>